<dbReference type="Proteomes" id="UP000198211">
    <property type="component" value="Unassembled WGS sequence"/>
</dbReference>
<name>A0A225WUL1_9STRA</name>
<evidence type="ECO:0000256" key="2">
    <source>
        <dbReference type="SAM" id="MobiDB-lite"/>
    </source>
</evidence>
<comment type="caution">
    <text evidence="3">The sequence shown here is derived from an EMBL/GenBank/DDBJ whole genome shotgun (WGS) entry which is preliminary data.</text>
</comment>
<keyword evidence="4" id="KW-1185">Reference proteome</keyword>
<evidence type="ECO:0000256" key="1">
    <source>
        <dbReference type="SAM" id="Coils"/>
    </source>
</evidence>
<gene>
    <name evidence="3" type="ORF">PHMEG_0004104</name>
</gene>
<accession>A0A225WUL1</accession>
<proteinExistence type="predicted"/>
<keyword evidence="1" id="KW-0175">Coiled coil</keyword>
<feature type="compositionally biased region" description="Basic and acidic residues" evidence="2">
    <location>
        <begin position="29"/>
        <end position="41"/>
    </location>
</feature>
<feature type="region of interest" description="Disordered" evidence="2">
    <location>
        <begin position="29"/>
        <end position="58"/>
    </location>
</feature>
<reference evidence="4" key="1">
    <citation type="submission" date="2017-03" db="EMBL/GenBank/DDBJ databases">
        <title>Phytopthora megakarya and P. palmivora, two closely related causual agents of cacao black pod achieved similar genome size and gene model numbers by different mechanisms.</title>
        <authorList>
            <person name="Ali S."/>
            <person name="Shao J."/>
            <person name="Larry D.J."/>
            <person name="Kronmiller B."/>
            <person name="Shen D."/>
            <person name="Strem M.D."/>
            <person name="Melnick R.L."/>
            <person name="Guiltinan M.J."/>
            <person name="Tyler B.M."/>
            <person name="Meinhardt L.W."/>
            <person name="Bailey B.A."/>
        </authorList>
    </citation>
    <scope>NUCLEOTIDE SEQUENCE [LARGE SCALE GENOMIC DNA]</scope>
    <source>
        <strain evidence="4">zdho120</strain>
    </source>
</reference>
<organism evidence="3 4">
    <name type="scientific">Phytophthora megakarya</name>
    <dbReference type="NCBI Taxonomy" id="4795"/>
    <lineage>
        <taxon>Eukaryota</taxon>
        <taxon>Sar</taxon>
        <taxon>Stramenopiles</taxon>
        <taxon>Oomycota</taxon>
        <taxon>Peronosporomycetes</taxon>
        <taxon>Peronosporales</taxon>
        <taxon>Peronosporaceae</taxon>
        <taxon>Phytophthora</taxon>
    </lineage>
</organism>
<feature type="coiled-coil region" evidence="1">
    <location>
        <begin position="66"/>
        <end position="93"/>
    </location>
</feature>
<protein>
    <submittedName>
        <fullName evidence="3">Uncharacterized protein</fullName>
    </submittedName>
</protein>
<evidence type="ECO:0000313" key="4">
    <source>
        <dbReference type="Proteomes" id="UP000198211"/>
    </source>
</evidence>
<dbReference type="AlphaFoldDB" id="A0A225WUL1"/>
<dbReference type="EMBL" id="NBNE01000233">
    <property type="protein sequence ID" value="OWZ21364.1"/>
    <property type="molecule type" value="Genomic_DNA"/>
</dbReference>
<sequence length="394" mass="44465">MAQLSSVETSRSSTQVILLCAKKDFRQMSSTLDKENEHLEHPSPNASSDGDESLAKRPVKKRKASYLVKKEEKVKLNQEVQQLEAQLAALKESIGLTGDQSLEKVATSNMVLSSVLRQQQLLVANAQAGLAACTRGPAPNPLYSYIHLGVDQEFRRQTLYEMREFKIQNGVDYVEARSRHLNLLQPYSSSEQFVDSQGNFCSSLFEVTQFTGVKSVREVFDAAMFHFMNEEISISEHLGYITVRDDFAAEEDDFINCRLSATDEDGVRTEVNTASFAQYVDAEQSQMNEPFAILVRDSVDVDELYPYNPDECVRKDQMGAILLTPMRKQKTSSGKNDEEAEKEFVVIMRRAGFMKIHRPTFPLPEETQRGLLKGITAWFDVILATMQGMLSTRL</sequence>
<dbReference type="OrthoDB" id="95448at2759"/>
<evidence type="ECO:0000313" key="3">
    <source>
        <dbReference type="EMBL" id="OWZ21364.1"/>
    </source>
</evidence>